<accession>A0ABD7SRG8</accession>
<name>A0ABD7SRG8_VIBCL</name>
<proteinExistence type="predicted"/>
<sequence length="152" mass="17032">MNANYYQKKSTCKSTQFSVCREWPLGDFYLIDQDNKLVGLAGRDNPLSFGSDQLRALRMANQIKAGAPYHGFDVEVVRTNFGIAEILLCKAVDEVKDPISENLSRRANALAYEAQKLYERVSGEVFQGKVIECEEFAVKDDSPTPSRDSLSL</sequence>
<dbReference type="RefSeq" id="WP_148521599.1">
    <property type="nucleotide sequence ID" value="NZ_VSIJ01000005.1"/>
</dbReference>
<dbReference type="Proteomes" id="UP000323819">
    <property type="component" value="Unassembled WGS sequence"/>
</dbReference>
<evidence type="ECO:0000313" key="1">
    <source>
        <dbReference type="EMBL" id="TXX67452.1"/>
    </source>
</evidence>
<gene>
    <name evidence="1" type="ORF">FXF03_02405</name>
</gene>
<organism evidence="1 2">
    <name type="scientific">Vibrio cholerae</name>
    <dbReference type="NCBI Taxonomy" id="666"/>
    <lineage>
        <taxon>Bacteria</taxon>
        <taxon>Pseudomonadati</taxon>
        <taxon>Pseudomonadota</taxon>
        <taxon>Gammaproteobacteria</taxon>
        <taxon>Vibrionales</taxon>
        <taxon>Vibrionaceae</taxon>
        <taxon>Vibrio</taxon>
    </lineage>
</organism>
<reference evidence="1 2" key="1">
    <citation type="submission" date="2019-06" db="EMBL/GenBank/DDBJ databases">
        <title>Vibrio cholerae phylogeny based on whole-genome sequencing reveals genetic diversity and population strucutre.</title>
        <authorList>
            <person name="Zhiqiu Y."/>
            <person name="Bin L."/>
            <person name="Lingyan J."/>
        </authorList>
    </citation>
    <scope>NUCLEOTIDE SEQUENCE [LARGE SCALE GENOMIC DNA]</scope>
    <source>
        <strain evidence="1 2">N2814</strain>
    </source>
</reference>
<dbReference type="AlphaFoldDB" id="A0ABD7SRG8"/>
<comment type="caution">
    <text evidence="1">The sequence shown here is derived from an EMBL/GenBank/DDBJ whole genome shotgun (WGS) entry which is preliminary data.</text>
</comment>
<protein>
    <submittedName>
        <fullName evidence="1">Uncharacterized protein</fullName>
    </submittedName>
</protein>
<evidence type="ECO:0000313" key="2">
    <source>
        <dbReference type="Proteomes" id="UP000323819"/>
    </source>
</evidence>
<dbReference type="EMBL" id="VSIJ01000005">
    <property type="protein sequence ID" value="TXX67452.1"/>
    <property type="molecule type" value="Genomic_DNA"/>
</dbReference>